<feature type="region of interest" description="Disordered" evidence="10">
    <location>
        <begin position="63"/>
        <end position="83"/>
    </location>
</feature>
<dbReference type="NCBIfam" id="TIGR03595">
    <property type="entry name" value="Obg_CgtA_exten"/>
    <property type="match status" value="1"/>
</dbReference>
<dbReference type="HAMAP" id="MF_01454">
    <property type="entry name" value="GTPase_Obg"/>
    <property type="match status" value="1"/>
</dbReference>
<comment type="subunit">
    <text evidence="9">Monomer.</text>
</comment>
<keyword evidence="7 9" id="KW-0460">Magnesium</keyword>
<dbReference type="GO" id="GO:0005525">
    <property type="term" value="F:GTP binding"/>
    <property type="evidence" value="ECO:0007669"/>
    <property type="project" value="UniProtKB-UniRule"/>
</dbReference>
<dbReference type="GO" id="GO:0000287">
    <property type="term" value="F:magnesium ion binding"/>
    <property type="evidence" value="ECO:0007669"/>
    <property type="project" value="InterPro"/>
</dbReference>
<keyword evidence="3 9" id="KW-0963">Cytoplasm</keyword>
<feature type="region of interest" description="Disordered" evidence="10">
    <location>
        <begin position="482"/>
        <end position="549"/>
    </location>
</feature>
<evidence type="ECO:0000256" key="6">
    <source>
        <dbReference type="ARBA" id="ARBA00022801"/>
    </source>
</evidence>
<dbReference type="InterPro" id="IPR006169">
    <property type="entry name" value="GTP1_OBG_dom"/>
</dbReference>
<comment type="cofactor">
    <cofactor evidence="1 9">
        <name>Mg(2+)</name>
        <dbReference type="ChEBI" id="CHEBI:18420"/>
    </cofactor>
</comment>
<accession>A0A0S4QFG8</accession>
<feature type="domain" description="OBG-type G" evidence="11">
    <location>
        <begin position="160"/>
        <end position="332"/>
    </location>
</feature>
<dbReference type="NCBIfam" id="NF008956">
    <property type="entry name" value="PRK12299.1"/>
    <property type="match status" value="1"/>
</dbReference>
<dbReference type="PANTHER" id="PTHR11702:SF31">
    <property type="entry name" value="MITOCHONDRIAL RIBOSOME-ASSOCIATED GTPASE 2"/>
    <property type="match status" value="1"/>
</dbReference>
<dbReference type="GO" id="GO:0005737">
    <property type="term" value="C:cytoplasm"/>
    <property type="evidence" value="ECO:0007669"/>
    <property type="project" value="UniProtKB-SubCell"/>
</dbReference>
<evidence type="ECO:0000256" key="1">
    <source>
        <dbReference type="ARBA" id="ARBA00001946"/>
    </source>
</evidence>
<reference evidence="15" key="1">
    <citation type="submission" date="2015-11" db="EMBL/GenBank/DDBJ databases">
        <authorList>
            <person name="Varghese N."/>
        </authorList>
    </citation>
    <scope>NUCLEOTIDE SEQUENCE [LARGE SCALE GENOMIC DNA]</scope>
    <source>
        <strain evidence="15">DSM 45899</strain>
    </source>
</reference>
<evidence type="ECO:0000313" key="15">
    <source>
        <dbReference type="Proteomes" id="UP000198802"/>
    </source>
</evidence>
<comment type="similarity">
    <text evidence="2 9">Belongs to the TRAFAC class OBG-HflX-like GTPase superfamily. OBG GTPase family.</text>
</comment>
<dbReference type="SUPFAM" id="SSF52540">
    <property type="entry name" value="P-loop containing nucleoside triphosphate hydrolases"/>
    <property type="match status" value="1"/>
</dbReference>
<keyword evidence="5 9" id="KW-0547">Nucleotide-binding</keyword>
<dbReference type="PROSITE" id="PS00905">
    <property type="entry name" value="GTP1_OBG"/>
    <property type="match status" value="1"/>
</dbReference>
<evidence type="ECO:0000259" key="11">
    <source>
        <dbReference type="PROSITE" id="PS51710"/>
    </source>
</evidence>
<feature type="binding site" evidence="9">
    <location>
        <begin position="191"/>
        <end position="195"/>
    </location>
    <ligand>
        <name>GTP</name>
        <dbReference type="ChEBI" id="CHEBI:37565"/>
    </ligand>
</feature>
<name>A0A0S4QFG8_9ACTN</name>
<evidence type="ECO:0000256" key="7">
    <source>
        <dbReference type="ARBA" id="ARBA00022842"/>
    </source>
</evidence>
<dbReference type="Pfam" id="PF01018">
    <property type="entry name" value="GTP1_OBG"/>
    <property type="match status" value="1"/>
</dbReference>
<keyword evidence="6 9" id="KW-0378">Hydrolase</keyword>
<protein>
    <recommendedName>
        <fullName evidence="9">GTPase Obg</fullName>
        <ecNumber evidence="9">3.6.5.-</ecNumber>
    </recommendedName>
    <alternativeName>
        <fullName evidence="9">GTP-binding protein Obg</fullName>
    </alternativeName>
</protein>
<evidence type="ECO:0000259" key="12">
    <source>
        <dbReference type="PROSITE" id="PS51881"/>
    </source>
</evidence>
<dbReference type="InterPro" id="IPR015349">
    <property type="entry name" value="OCT_dom"/>
</dbReference>
<dbReference type="GO" id="GO:0042254">
    <property type="term" value="P:ribosome biogenesis"/>
    <property type="evidence" value="ECO:0007669"/>
    <property type="project" value="UniProtKB-UniRule"/>
</dbReference>
<dbReference type="RefSeq" id="WP_091270899.1">
    <property type="nucleotide sequence ID" value="NZ_FAOZ01000001.1"/>
</dbReference>
<dbReference type="PRINTS" id="PR00326">
    <property type="entry name" value="GTP1OBG"/>
</dbReference>
<keyword evidence="15" id="KW-1185">Reference proteome</keyword>
<dbReference type="InterPro" id="IPR014100">
    <property type="entry name" value="GTP-bd_Obg/CgtA"/>
</dbReference>
<dbReference type="PROSITE" id="PS51710">
    <property type="entry name" value="G_OBG"/>
    <property type="match status" value="1"/>
</dbReference>
<proteinExistence type="inferred from homology"/>
<feature type="binding site" evidence="9">
    <location>
        <position position="193"/>
    </location>
    <ligand>
        <name>Mg(2+)</name>
        <dbReference type="ChEBI" id="CHEBI:18420"/>
    </ligand>
</feature>
<feature type="binding site" evidence="9">
    <location>
        <begin position="284"/>
        <end position="287"/>
    </location>
    <ligand>
        <name>GTP</name>
        <dbReference type="ChEBI" id="CHEBI:37565"/>
    </ligand>
</feature>
<keyword evidence="8 9" id="KW-0342">GTP-binding</keyword>
<dbReference type="InterPro" id="IPR006074">
    <property type="entry name" value="GTP1-OBG_CS"/>
</dbReference>
<dbReference type="NCBIfam" id="NF008954">
    <property type="entry name" value="PRK12296.1"/>
    <property type="match status" value="1"/>
</dbReference>
<dbReference type="Proteomes" id="UP000198802">
    <property type="component" value="Unassembled WGS sequence"/>
</dbReference>
<dbReference type="PROSITE" id="PS51881">
    <property type="entry name" value="OCT"/>
    <property type="match status" value="1"/>
</dbReference>
<dbReference type="Gene3D" id="2.70.210.12">
    <property type="entry name" value="GTP1/OBG domain"/>
    <property type="match status" value="1"/>
</dbReference>
<feature type="binding site" evidence="9">
    <location>
        <begin position="213"/>
        <end position="216"/>
    </location>
    <ligand>
        <name>GTP</name>
        <dbReference type="ChEBI" id="CHEBI:37565"/>
    </ligand>
</feature>
<feature type="binding site" evidence="9">
    <location>
        <begin position="313"/>
        <end position="315"/>
    </location>
    <ligand>
        <name>GTP</name>
        <dbReference type="ChEBI" id="CHEBI:37565"/>
    </ligand>
</feature>
<comment type="function">
    <text evidence="9">An essential GTPase which binds GTP, GDP and possibly (p)ppGpp with moderate affinity, with high nucleotide exchange rates and a fairly low GTP hydrolysis rate. Plays a role in control of the cell cycle, stress response, ribosome biogenesis and in those bacteria that undergo differentiation, in morphogenesis control.</text>
</comment>
<dbReference type="EMBL" id="FAOZ01000001">
    <property type="protein sequence ID" value="CUU53906.1"/>
    <property type="molecule type" value="Genomic_DNA"/>
</dbReference>
<dbReference type="Gene3D" id="3.40.50.300">
    <property type="entry name" value="P-loop containing nucleotide triphosphate hydrolases"/>
    <property type="match status" value="1"/>
</dbReference>
<feature type="compositionally biased region" description="Basic and acidic residues" evidence="10">
    <location>
        <begin position="505"/>
        <end position="516"/>
    </location>
</feature>
<keyword evidence="4 9" id="KW-0479">Metal-binding</keyword>
<feature type="binding site" evidence="9">
    <location>
        <position position="173"/>
    </location>
    <ligand>
        <name>Mg(2+)</name>
        <dbReference type="ChEBI" id="CHEBI:18420"/>
    </ligand>
</feature>
<dbReference type="Gene3D" id="3.30.300.350">
    <property type="entry name" value="GTP-binding protein OBG, C-terminal domain"/>
    <property type="match status" value="1"/>
</dbReference>
<evidence type="ECO:0000256" key="10">
    <source>
        <dbReference type="SAM" id="MobiDB-lite"/>
    </source>
</evidence>
<evidence type="ECO:0000256" key="2">
    <source>
        <dbReference type="ARBA" id="ARBA00007699"/>
    </source>
</evidence>
<dbReference type="GO" id="GO:0003924">
    <property type="term" value="F:GTPase activity"/>
    <property type="evidence" value="ECO:0007669"/>
    <property type="project" value="UniProtKB-UniRule"/>
</dbReference>
<evidence type="ECO:0000256" key="9">
    <source>
        <dbReference type="HAMAP-Rule" id="MF_01454"/>
    </source>
</evidence>
<sequence length="549" mass="56769">MATFVDRVVLHAAAGDGGHGCCSIHREKFKPLGGPDGGNGGRGGDVVLRVDHGVTTLLDFHFHPHQKAGGGRPGQGSNRHGADGEDLVLAVPDGTVVISPDGEELIDLVGPGSSYVLARGGRGGRGNASLASARRKAPGFAELGEPGEQLDAVLELKSVADVALVGFPSAGKSSLVSVLSAARPKIAEYPFTTLVPNLGVVQAGDHPPYTVADVPGLIPGASQGRGLGLEFLRHIERCSLIVHVLDCATLEPGRDPLTDLDIIEAELAAYTTDLSDRPRLVVLNKVDVPDAADLAELVTPDLQARGLTVFAVSTASRHGVRALSLALAELVASLRAAAPSRSSARVVLHPRAVDEPDFTVRAVGDGFVVGGPKPLRWVRQTDFTNEEAIGYLADRLARLGVEKELARCGAVPGVEVTIGDVTFDWEPTLSGREALLLEGAGGGSGGSADGYGLVEPVAAPTVATVGGSGGIPGGGRTGLRAGAVPDVQLGPRGTDLRLRTSKRLTRAERAARRDAAEGFDETDSFDTDGFDDADGFDSLDGFDDDPERG</sequence>
<dbReference type="InterPro" id="IPR006073">
    <property type="entry name" value="GTP-bd"/>
</dbReference>
<dbReference type="Pfam" id="PF09269">
    <property type="entry name" value="DUF1967"/>
    <property type="match status" value="1"/>
</dbReference>
<feature type="domain" description="OCT" evidence="12">
    <location>
        <begin position="350"/>
        <end position="427"/>
    </location>
</feature>
<dbReference type="PANTHER" id="PTHR11702">
    <property type="entry name" value="DEVELOPMENTALLY REGULATED GTP-BINDING PROTEIN-RELATED"/>
    <property type="match status" value="1"/>
</dbReference>
<feature type="compositionally biased region" description="Acidic residues" evidence="10">
    <location>
        <begin position="517"/>
        <end position="549"/>
    </location>
</feature>
<dbReference type="NCBIfam" id="NF008955">
    <property type="entry name" value="PRK12297.1"/>
    <property type="match status" value="1"/>
</dbReference>
<dbReference type="InterPro" id="IPR036726">
    <property type="entry name" value="GTP1_OBG_dom_sf"/>
</dbReference>
<evidence type="ECO:0000256" key="4">
    <source>
        <dbReference type="ARBA" id="ARBA00022723"/>
    </source>
</evidence>
<dbReference type="InterPro" id="IPR027417">
    <property type="entry name" value="P-loop_NTPase"/>
</dbReference>
<evidence type="ECO:0000256" key="8">
    <source>
        <dbReference type="ARBA" id="ARBA00023134"/>
    </source>
</evidence>
<dbReference type="NCBIfam" id="TIGR02729">
    <property type="entry name" value="Obg_CgtA"/>
    <property type="match status" value="1"/>
</dbReference>
<dbReference type="Pfam" id="PF01926">
    <property type="entry name" value="MMR_HSR1"/>
    <property type="match status" value="1"/>
</dbReference>
<comment type="subcellular location">
    <subcellularLocation>
        <location evidence="9">Cytoplasm</location>
    </subcellularLocation>
</comment>
<gene>
    <name evidence="9" type="primary">obg</name>
    <name evidence="14" type="ORF">Ga0074812_101405</name>
</gene>
<dbReference type="SUPFAM" id="SSF102741">
    <property type="entry name" value="Obg GTP-binding protein C-terminal domain"/>
    <property type="match status" value="1"/>
</dbReference>
<evidence type="ECO:0000259" key="13">
    <source>
        <dbReference type="PROSITE" id="PS51883"/>
    </source>
</evidence>
<dbReference type="InterPro" id="IPR031167">
    <property type="entry name" value="G_OBG"/>
</dbReference>
<organism evidence="14 15">
    <name type="scientific">Parafrankia irregularis</name>
    <dbReference type="NCBI Taxonomy" id="795642"/>
    <lineage>
        <taxon>Bacteria</taxon>
        <taxon>Bacillati</taxon>
        <taxon>Actinomycetota</taxon>
        <taxon>Actinomycetes</taxon>
        <taxon>Frankiales</taxon>
        <taxon>Frankiaceae</taxon>
        <taxon>Parafrankia</taxon>
    </lineage>
</organism>
<evidence type="ECO:0000313" key="14">
    <source>
        <dbReference type="EMBL" id="CUU53906.1"/>
    </source>
</evidence>
<feature type="binding site" evidence="9">
    <location>
        <begin position="166"/>
        <end position="173"/>
    </location>
    <ligand>
        <name>GTP</name>
        <dbReference type="ChEBI" id="CHEBI:37565"/>
    </ligand>
</feature>
<evidence type="ECO:0000256" key="3">
    <source>
        <dbReference type="ARBA" id="ARBA00022490"/>
    </source>
</evidence>
<dbReference type="EC" id="3.6.5.-" evidence="9"/>
<feature type="domain" description="Obg" evidence="13">
    <location>
        <begin position="2"/>
        <end position="159"/>
    </location>
</feature>
<dbReference type="SUPFAM" id="SSF82051">
    <property type="entry name" value="Obg GTP-binding protein N-terminal domain"/>
    <property type="match status" value="1"/>
</dbReference>
<dbReference type="CDD" id="cd01898">
    <property type="entry name" value="Obg"/>
    <property type="match status" value="1"/>
</dbReference>
<dbReference type="InterPro" id="IPR045086">
    <property type="entry name" value="OBG_GTPase"/>
</dbReference>
<dbReference type="AlphaFoldDB" id="A0A0S4QFG8"/>
<dbReference type="FunFam" id="2.70.210.12:FF:000001">
    <property type="entry name" value="GTPase Obg"/>
    <property type="match status" value="1"/>
</dbReference>
<evidence type="ECO:0000256" key="5">
    <source>
        <dbReference type="ARBA" id="ARBA00022741"/>
    </source>
</evidence>
<dbReference type="InterPro" id="IPR036346">
    <property type="entry name" value="GTP-bd_prot_GTP1/OBG_C_sf"/>
</dbReference>
<dbReference type="PROSITE" id="PS51883">
    <property type="entry name" value="OBG"/>
    <property type="match status" value="1"/>
</dbReference>